<evidence type="ECO:0000313" key="11">
    <source>
        <dbReference type="Proteomes" id="UP000011518"/>
    </source>
</evidence>
<evidence type="ECO:0000256" key="9">
    <source>
        <dbReference type="SAM" id="Phobius"/>
    </source>
</evidence>
<gene>
    <name evidence="10" type="ORF">TREES_T100020502</name>
</gene>
<dbReference type="AlphaFoldDB" id="L9L0W0"/>
<evidence type="ECO:0000313" key="10">
    <source>
        <dbReference type="EMBL" id="ELW66992.1"/>
    </source>
</evidence>
<dbReference type="InParanoid" id="L9L0W0"/>
<reference evidence="11" key="1">
    <citation type="submission" date="2012-07" db="EMBL/GenBank/DDBJ databases">
        <title>Genome of the Chinese tree shrew, a rising model animal genetically related to primates.</title>
        <authorList>
            <person name="Zhang G."/>
            <person name="Fan Y."/>
            <person name="Yao Y."/>
            <person name="Huang Z."/>
        </authorList>
    </citation>
    <scope>NUCLEOTIDE SEQUENCE [LARGE SCALE GENOMIC DNA]</scope>
</reference>
<protein>
    <submittedName>
        <fullName evidence="10">Solute carrier family 15 member 4</fullName>
    </submittedName>
</protein>
<dbReference type="STRING" id="246437.L9L0W0"/>
<evidence type="ECO:0000256" key="6">
    <source>
        <dbReference type="ARBA" id="ARBA00022989"/>
    </source>
</evidence>
<dbReference type="GO" id="GO:0006857">
    <property type="term" value="P:oligopeptide transport"/>
    <property type="evidence" value="ECO:0007669"/>
    <property type="project" value="InterPro"/>
</dbReference>
<keyword evidence="3 8" id="KW-0812">Transmembrane</keyword>
<dbReference type="PROSITE" id="PS01023">
    <property type="entry name" value="PTR2_2"/>
    <property type="match status" value="1"/>
</dbReference>
<dbReference type="Proteomes" id="UP000011518">
    <property type="component" value="Unassembled WGS sequence"/>
</dbReference>
<comment type="similarity">
    <text evidence="2 8">Belongs to the major facilitator superfamily. Proton-dependent oligopeptide transporter (POT/PTR) (TC 2.A.17) family.</text>
</comment>
<keyword evidence="4" id="KW-0769">Symport</keyword>
<evidence type="ECO:0000256" key="2">
    <source>
        <dbReference type="ARBA" id="ARBA00005982"/>
    </source>
</evidence>
<organism evidence="10 11">
    <name type="scientific">Tupaia chinensis</name>
    <name type="common">Chinese tree shrew</name>
    <name type="synonym">Tupaia belangeri chinensis</name>
    <dbReference type="NCBI Taxonomy" id="246437"/>
    <lineage>
        <taxon>Eukaryota</taxon>
        <taxon>Metazoa</taxon>
        <taxon>Chordata</taxon>
        <taxon>Craniata</taxon>
        <taxon>Vertebrata</taxon>
        <taxon>Euteleostomi</taxon>
        <taxon>Mammalia</taxon>
        <taxon>Eutheria</taxon>
        <taxon>Euarchontoglires</taxon>
        <taxon>Scandentia</taxon>
        <taxon>Tupaiidae</taxon>
        <taxon>Tupaia</taxon>
    </lineage>
</organism>
<proteinExistence type="inferred from homology"/>
<dbReference type="InterPro" id="IPR036259">
    <property type="entry name" value="MFS_trans_sf"/>
</dbReference>
<keyword evidence="5" id="KW-0653">Protein transport</keyword>
<evidence type="ECO:0000256" key="1">
    <source>
        <dbReference type="ARBA" id="ARBA00004141"/>
    </source>
</evidence>
<feature type="transmembrane region" description="Helical" evidence="9">
    <location>
        <begin position="80"/>
        <end position="102"/>
    </location>
</feature>
<evidence type="ECO:0000256" key="7">
    <source>
        <dbReference type="ARBA" id="ARBA00023136"/>
    </source>
</evidence>
<keyword evidence="6 9" id="KW-1133">Transmembrane helix</keyword>
<dbReference type="Gene3D" id="1.20.1250.20">
    <property type="entry name" value="MFS general substrate transporter like domains"/>
    <property type="match status" value="1"/>
</dbReference>
<dbReference type="PANTHER" id="PTHR11654">
    <property type="entry name" value="OLIGOPEPTIDE TRANSPORTER-RELATED"/>
    <property type="match status" value="1"/>
</dbReference>
<dbReference type="GO" id="GO:0016020">
    <property type="term" value="C:membrane"/>
    <property type="evidence" value="ECO:0007669"/>
    <property type="project" value="UniProtKB-SubCell"/>
</dbReference>
<feature type="transmembrane region" description="Helical" evidence="9">
    <location>
        <begin position="108"/>
        <end position="128"/>
    </location>
</feature>
<dbReference type="Pfam" id="PF00854">
    <property type="entry name" value="PTR2"/>
    <property type="match status" value="1"/>
</dbReference>
<dbReference type="eggNOG" id="KOG1237">
    <property type="taxonomic scope" value="Eukaryota"/>
</dbReference>
<keyword evidence="8" id="KW-0813">Transport</keyword>
<keyword evidence="5" id="KW-0571">Peptide transport</keyword>
<reference evidence="11" key="2">
    <citation type="journal article" date="2013" name="Nat. Commun.">
        <title>Genome of the Chinese tree shrew.</title>
        <authorList>
            <person name="Fan Y."/>
            <person name="Huang Z.Y."/>
            <person name="Cao C.C."/>
            <person name="Chen C.S."/>
            <person name="Chen Y.X."/>
            <person name="Fan D.D."/>
            <person name="He J."/>
            <person name="Hou H.L."/>
            <person name="Hu L."/>
            <person name="Hu X.T."/>
            <person name="Jiang X.T."/>
            <person name="Lai R."/>
            <person name="Lang Y.S."/>
            <person name="Liang B."/>
            <person name="Liao S.G."/>
            <person name="Mu D."/>
            <person name="Ma Y.Y."/>
            <person name="Niu Y.Y."/>
            <person name="Sun X.Q."/>
            <person name="Xia J.Q."/>
            <person name="Xiao J."/>
            <person name="Xiong Z.Q."/>
            <person name="Xu L."/>
            <person name="Yang L."/>
            <person name="Zhang Y."/>
            <person name="Zhao W."/>
            <person name="Zhao X.D."/>
            <person name="Zheng Y.T."/>
            <person name="Zhou J.M."/>
            <person name="Zhu Y.B."/>
            <person name="Zhang G.J."/>
            <person name="Wang J."/>
            <person name="Yao Y.G."/>
        </authorList>
    </citation>
    <scope>NUCLEOTIDE SEQUENCE [LARGE SCALE GENOMIC DNA]</scope>
</reference>
<dbReference type="GO" id="GO:0015293">
    <property type="term" value="F:symporter activity"/>
    <property type="evidence" value="ECO:0007669"/>
    <property type="project" value="UniProtKB-KW"/>
</dbReference>
<sequence>MPTLRIPLTGSSSARASQFMAPNGISELCTGTGRFRRKDGVSEHTVHLQFHLTARLLCSEALSSKGLEVKDRGPEATRRFFNWFYWSINLGAILSLGGIAYIQQNVGFVAGYLIPTICIGVAFVVFLCGQGIFISKPPDGSAFTDVFRILMFSCCARRRGGERPSSGGGCRTVTPPEIPGFGTLVAAVLHRSPRYTRMVSEKLAQKSSSLVRFSSAVTQLRRCSVPSLRQGLPRPGGCWASTALARAQPTASDHTQASSSRLHRDRGEGCLPLRPLFGTVDRR</sequence>
<evidence type="ECO:0000256" key="5">
    <source>
        <dbReference type="ARBA" id="ARBA00022856"/>
    </source>
</evidence>
<dbReference type="EMBL" id="KB320633">
    <property type="protein sequence ID" value="ELW66992.1"/>
    <property type="molecule type" value="Genomic_DNA"/>
</dbReference>
<dbReference type="InterPro" id="IPR000109">
    <property type="entry name" value="POT_fam"/>
</dbReference>
<evidence type="ECO:0000256" key="3">
    <source>
        <dbReference type="ARBA" id="ARBA00022692"/>
    </source>
</evidence>
<dbReference type="InterPro" id="IPR018456">
    <property type="entry name" value="PTR2_symporter_CS"/>
</dbReference>
<comment type="subcellular location">
    <subcellularLocation>
        <location evidence="1 8">Membrane</location>
        <topology evidence="1 8">Multi-pass membrane protein</topology>
    </subcellularLocation>
</comment>
<name>L9L0W0_TUPCH</name>
<accession>L9L0W0</accession>
<evidence type="ECO:0000256" key="8">
    <source>
        <dbReference type="RuleBase" id="RU003755"/>
    </source>
</evidence>
<evidence type="ECO:0000256" key="4">
    <source>
        <dbReference type="ARBA" id="ARBA00022847"/>
    </source>
</evidence>
<keyword evidence="7 9" id="KW-0472">Membrane</keyword>
<keyword evidence="11" id="KW-1185">Reference proteome</keyword>